<evidence type="ECO:0000259" key="5">
    <source>
        <dbReference type="Pfam" id="PF04153"/>
    </source>
</evidence>
<feature type="region of interest" description="Disordered" evidence="4">
    <location>
        <begin position="132"/>
        <end position="156"/>
    </location>
</feature>
<feature type="domain" description="NOT2/NOT3/NOT5 C-terminal" evidence="5">
    <location>
        <begin position="490"/>
        <end position="611"/>
    </location>
</feature>
<dbReference type="Gene3D" id="2.30.30.1020">
    <property type="entry name" value="CCR4-NOT complex subunit 2/3/5, C-terminal domain"/>
    <property type="match status" value="1"/>
</dbReference>
<dbReference type="Pfam" id="PF04153">
    <property type="entry name" value="NOT2_3_5_C"/>
    <property type="match status" value="1"/>
</dbReference>
<reference evidence="7" key="1">
    <citation type="journal article" date="2024" name="IScience">
        <title>Strigolactones Initiate the Formation of Haustorium-like Structures in Castilleja.</title>
        <authorList>
            <person name="Buerger M."/>
            <person name="Peterson D."/>
            <person name="Chory J."/>
        </authorList>
    </citation>
    <scope>NUCLEOTIDE SEQUENCE [LARGE SCALE GENOMIC DNA]</scope>
</reference>
<comment type="similarity">
    <text evidence="1">Belongs to the CNOT2/3/5 family.</text>
</comment>
<accession>A0ABD3E273</accession>
<evidence type="ECO:0000313" key="6">
    <source>
        <dbReference type="EMBL" id="KAL3647201.1"/>
    </source>
</evidence>
<dbReference type="InterPro" id="IPR007282">
    <property type="entry name" value="NOT2/3/5_C"/>
</dbReference>
<gene>
    <name evidence="6" type="ORF">CASFOL_008169</name>
</gene>
<dbReference type="PANTHER" id="PTHR23326">
    <property type="entry name" value="CCR4 NOT-RELATED"/>
    <property type="match status" value="1"/>
</dbReference>
<dbReference type="EMBL" id="JAVIJP010000009">
    <property type="protein sequence ID" value="KAL3647201.1"/>
    <property type="molecule type" value="Genomic_DNA"/>
</dbReference>
<sequence length="621" mass="67472">MSGILSSGLNGSNSNLPDNTGRAFATSFSAQSGSSGAVLNQSGAVHYKLLKLIFKHNLDECNNDLILSTGNVQGHHNIHGSFNMSNMPGPYASRSSANLGGLPNSVQQAPGSVSNGRYPINGLPNALSQLSLGSSHGHSGVTNSGGSGVLPNMGNPGRITNSIGGLVGGGNTSRGASSNGVANIPGLASRLNLTAPQVVSMLGNSYSGGGGGGGGGVQLSQNQFQSGNNNFSFMALLNESNAHDSATFDVNDFPQLSGRPPSAGGSHGQIGMMQKHNIGFAQQNQEFSIQNEDFPALPGYKGGLNVGGSGEYTINAHQKEQMHDNMANLMQSQQLSMGRASGFNFGGSYSSHHPQQHRASSVNETGVSYLTSGNQDLNFHGPENDENKTVVYLDHGQRTLRPLRPRLDTNNLLMQQYQQFQQQSQSRFINPFRDKDVKSTQGSQSLPDQYGMVGLLSIIKMVNPALTSLALGIDLTTLGLNLNSSETLHKKFASPWSDEPVRGEPEFNVPECYYAKQTPPLKQSYFARFRPENLFYIFYSMPKDEAQLFAANELYNRGWFYHKELRLWFTRVKNMEPLVKTNIYERGCYFCFDPNTWQTARKDNFVLQYEMVEKRPVLPQT</sequence>
<protein>
    <recommendedName>
        <fullName evidence="5">NOT2/NOT3/NOT5 C-terminal domain-containing protein</fullName>
    </recommendedName>
</protein>
<evidence type="ECO:0000256" key="4">
    <source>
        <dbReference type="SAM" id="MobiDB-lite"/>
    </source>
</evidence>
<organism evidence="6 7">
    <name type="scientific">Castilleja foliolosa</name>
    <dbReference type="NCBI Taxonomy" id="1961234"/>
    <lineage>
        <taxon>Eukaryota</taxon>
        <taxon>Viridiplantae</taxon>
        <taxon>Streptophyta</taxon>
        <taxon>Embryophyta</taxon>
        <taxon>Tracheophyta</taxon>
        <taxon>Spermatophyta</taxon>
        <taxon>Magnoliopsida</taxon>
        <taxon>eudicotyledons</taxon>
        <taxon>Gunneridae</taxon>
        <taxon>Pentapetalae</taxon>
        <taxon>asterids</taxon>
        <taxon>lamiids</taxon>
        <taxon>Lamiales</taxon>
        <taxon>Orobanchaceae</taxon>
        <taxon>Pedicularideae</taxon>
        <taxon>Castillejinae</taxon>
        <taxon>Castilleja</taxon>
    </lineage>
</organism>
<keyword evidence="2" id="KW-0805">Transcription regulation</keyword>
<dbReference type="Proteomes" id="UP001632038">
    <property type="component" value="Unassembled WGS sequence"/>
</dbReference>
<dbReference type="InterPro" id="IPR038635">
    <property type="entry name" value="CCR4-NOT_su2/3/5_C_sf"/>
</dbReference>
<dbReference type="InterPro" id="IPR040168">
    <property type="entry name" value="Not2/3/5"/>
</dbReference>
<evidence type="ECO:0000313" key="7">
    <source>
        <dbReference type="Proteomes" id="UP001632038"/>
    </source>
</evidence>
<evidence type="ECO:0000256" key="3">
    <source>
        <dbReference type="ARBA" id="ARBA00023163"/>
    </source>
</evidence>
<keyword evidence="7" id="KW-1185">Reference proteome</keyword>
<proteinExistence type="inferred from homology"/>
<evidence type="ECO:0000256" key="2">
    <source>
        <dbReference type="ARBA" id="ARBA00023015"/>
    </source>
</evidence>
<dbReference type="AlphaFoldDB" id="A0ABD3E273"/>
<comment type="caution">
    <text evidence="6">The sequence shown here is derived from an EMBL/GenBank/DDBJ whole genome shotgun (WGS) entry which is preliminary data.</text>
</comment>
<evidence type="ECO:0000256" key="1">
    <source>
        <dbReference type="ARBA" id="ARBA00007682"/>
    </source>
</evidence>
<keyword evidence="3" id="KW-0804">Transcription</keyword>
<name>A0ABD3E273_9LAMI</name>